<dbReference type="InterPro" id="IPR055301">
    <property type="entry name" value="Lea14-like_2"/>
</dbReference>
<dbReference type="Proteomes" id="UP000593568">
    <property type="component" value="Unassembled WGS sequence"/>
</dbReference>
<dbReference type="AlphaFoldDB" id="A0A7J9DXE2"/>
<evidence type="ECO:0000313" key="4">
    <source>
        <dbReference type="EMBL" id="MBA0765417.1"/>
    </source>
</evidence>
<dbReference type="SUPFAM" id="SSF117070">
    <property type="entry name" value="LEA14-like"/>
    <property type="match status" value="1"/>
</dbReference>
<feature type="domain" description="Late embryogenesis abundant protein LEA-2 subgroup" evidence="3">
    <location>
        <begin position="99"/>
        <end position="195"/>
    </location>
</feature>
<keyword evidence="2" id="KW-1133">Transmembrane helix</keyword>
<dbReference type="Pfam" id="PF03168">
    <property type="entry name" value="LEA_2"/>
    <property type="match status" value="1"/>
</dbReference>
<keyword evidence="2" id="KW-0472">Membrane</keyword>
<sequence>MEVEPFRNKTEKPSMDHPHTTTSDAARVLRKRRKRRNICFGAIALLVFIIILIIILAFTVFKAKRPVTTVDSVSLSDLNFSVDLARFRVLLNATLDVDLSIKNPNKVGFKYRDSNAQLNYRGQQIGEAPIPAGKISADQTVPMNLTLTVMADRLIYNSRFFSDVTTGGVLPLYAVTRISGKVNVMNLFKIQFDSPSNFLDALALSQLVSVSGNLAPGNFCLVTL</sequence>
<proteinExistence type="predicted"/>
<reference evidence="4 5" key="1">
    <citation type="journal article" date="2019" name="Genome Biol. Evol.">
        <title>Insights into the evolution of the New World diploid cottons (Gossypium, subgenus Houzingenia) based on genome sequencing.</title>
        <authorList>
            <person name="Grover C.E."/>
            <person name="Arick M.A. 2nd"/>
            <person name="Thrash A."/>
            <person name="Conover J.L."/>
            <person name="Sanders W.S."/>
            <person name="Peterson D.G."/>
            <person name="Frelichowski J.E."/>
            <person name="Scheffler J.A."/>
            <person name="Scheffler B.E."/>
            <person name="Wendel J.F."/>
        </authorList>
    </citation>
    <scope>NUCLEOTIDE SEQUENCE [LARGE SCALE GENOMIC DNA]</scope>
    <source>
        <strain evidence="4">8</strain>
        <tissue evidence="4">Leaf</tissue>
    </source>
</reference>
<organism evidence="4 5">
    <name type="scientific">Gossypium trilobum</name>
    <dbReference type="NCBI Taxonomy" id="34281"/>
    <lineage>
        <taxon>Eukaryota</taxon>
        <taxon>Viridiplantae</taxon>
        <taxon>Streptophyta</taxon>
        <taxon>Embryophyta</taxon>
        <taxon>Tracheophyta</taxon>
        <taxon>Spermatophyta</taxon>
        <taxon>Magnoliopsida</taxon>
        <taxon>eudicotyledons</taxon>
        <taxon>Gunneridae</taxon>
        <taxon>Pentapetalae</taxon>
        <taxon>rosids</taxon>
        <taxon>malvids</taxon>
        <taxon>Malvales</taxon>
        <taxon>Malvaceae</taxon>
        <taxon>Malvoideae</taxon>
        <taxon>Gossypium</taxon>
    </lineage>
</organism>
<feature type="transmembrane region" description="Helical" evidence="2">
    <location>
        <begin position="38"/>
        <end position="61"/>
    </location>
</feature>
<comment type="caution">
    <text evidence="4">The sequence shown here is derived from an EMBL/GenBank/DDBJ whole genome shotgun (WGS) entry which is preliminary data.</text>
</comment>
<gene>
    <name evidence="4" type="ORF">Gotri_014620</name>
</gene>
<dbReference type="Gene3D" id="2.60.40.1820">
    <property type="match status" value="1"/>
</dbReference>
<keyword evidence="2" id="KW-0812">Transmembrane</keyword>
<dbReference type="EMBL" id="JABEZW010000005">
    <property type="protein sequence ID" value="MBA0765417.1"/>
    <property type="molecule type" value="Genomic_DNA"/>
</dbReference>
<evidence type="ECO:0000256" key="1">
    <source>
        <dbReference type="SAM" id="MobiDB-lite"/>
    </source>
</evidence>
<evidence type="ECO:0000259" key="3">
    <source>
        <dbReference type="Pfam" id="PF03168"/>
    </source>
</evidence>
<accession>A0A7J9DXE2</accession>
<feature type="region of interest" description="Disordered" evidence="1">
    <location>
        <begin position="1"/>
        <end position="25"/>
    </location>
</feature>
<dbReference type="PANTHER" id="PTHR31852">
    <property type="entry name" value="LATE EMBRYOGENESIS ABUNDANT (LEA) HYDROXYPROLINE-RICH GLYCOPROTEIN FAMILY"/>
    <property type="match status" value="1"/>
</dbReference>
<dbReference type="InterPro" id="IPR004864">
    <property type="entry name" value="LEA_2"/>
</dbReference>
<protein>
    <recommendedName>
        <fullName evidence="3">Late embryogenesis abundant protein LEA-2 subgroup domain-containing protein</fullName>
    </recommendedName>
</protein>
<evidence type="ECO:0000256" key="2">
    <source>
        <dbReference type="SAM" id="Phobius"/>
    </source>
</evidence>
<evidence type="ECO:0000313" key="5">
    <source>
        <dbReference type="Proteomes" id="UP000593568"/>
    </source>
</evidence>
<name>A0A7J9DXE2_9ROSI</name>
<keyword evidence="5" id="KW-1185">Reference proteome</keyword>
<feature type="compositionally biased region" description="Basic and acidic residues" evidence="1">
    <location>
        <begin position="1"/>
        <end position="19"/>
    </location>
</feature>